<keyword evidence="4" id="KW-0418">Kinase</keyword>
<keyword evidence="1" id="KW-0723">Serine/threonine-protein kinase</keyword>
<dbReference type="GO" id="GO:0005524">
    <property type="term" value="F:ATP binding"/>
    <property type="evidence" value="ECO:0007669"/>
    <property type="project" value="UniProtKB-UniRule"/>
</dbReference>
<accession>A0A5E4PY23</accession>
<reference evidence="10 11" key="1">
    <citation type="submission" date="2017-07" db="EMBL/GenBank/DDBJ databases">
        <authorList>
            <person name="Talla V."/>
            <person name="Backstrom N."/>
        </authorList>
    </citation>
    <scope>NUCLEOTIDE SEQUENCE [LARGE SCALE GENOMIC DNA]</scope>
</reference>
<evidence type="ECO:0000313" key="11">
    <source>
        <dbReference type="Proteomes" id="UP000324832"/>
    </source>
</evidence>
<dbReference type="InterPro" id="IPR017441">
    <property type="entry name" value="Protein_kinase_ATP_BS"/>
</dbReference>
<feature type="binding site" evidence="8">
    <location>
        <position position="61"/>
    </location>
    <ligand>
        <name>ATP</name>
        <dbReference type="ChEBI" id="CHEBI:30616"/>
    </ligand>
</feature>
<feature type="domain" description="Protein kinase" evidence="9">
    <location>
        <begin position="1"/>
        <end position="199"/>
    </location>
</feature>
<evidence type="ECO:0000256" key="2">
    <source>
        <dbReference type="ARBA" id="ARBA00022679"/>
    </source>
</evidence>
<protein>
    <recommendedName>
        <fullName evidence="9">Protein kinase domain-containing protein</fullName>
    </recommendedName>
</protein>
<evidence type="ECO:0000256" key="8">
    <source>
        <dbReference type="PROSITE-ProRule" id="PRU10141"/>
    </source>
</evidence>
<evidence type="ECO:0000256" key="5">
    <source>
        <dbReference type="ARBA" id="ARBA00022840"/>
    </source>
</evidence>
<proteinExistence type="predicted"/>
<dbReference type="PROSITE" id="PS00107">
    <property type="entry name" value="PROTEIN_KINASE_ATP"/>
    <property type="match status" value="1"/>
</dbReference>
<keyword evidence="11" id="KW-1185">Reference proteome</keyword>
<dbReference type="InterPro" id="IPR011009">
    <property type="entry name" value="Kinase-like_dom_sf"/>
</dbReference>
<dbReference type="InterPro" id="IPR000719">
    <property type="entry name" value="Prot_kinase_dom"/>
</dbReference>
<comment type="catalytic activity">
    <reaction evidence="6">
        <text>L-threonyl-[protein] + ATP = O-phospho-L-threonyl-[protein] + ADP + H(+)</text>
        <dbReference type="Rhea" id="RHEA:46608"/>
        <dbReference type="Rhea" id="RHEA-COMP:11060"/>
        <dbReference type="Rhea" id="RHEA-COMP:11605"/>
        <dbReference type="ChEBI" id="CHEBI:15378"/>
        <dbReference type="ChEBI" id="CHEBI:30013"/>
        <dbReference type="ChEBI" id="CHEBI:30616"/>
        <dbReference type="ChEBI" id="CHEBI:61977"/>
        <dbReference type="ChEBI" id="CHEBI:456216"/>
        <dbReference type="EC" id="2.7.11.1"/>
    </reaction>
</comment>
<dbReference type="FunFam" id="3.30.200.20:FF:000042">
    <property type="entry name" value="Aurora kinase A"/>
    <property type="match status" value="1"/>
</dbReference>
<gene>
    <name evidence="10" type="ORF">LSINAPIS_LOCUS3083</name>
</gene>
<evidence type="ECO:0000259" key="9">
    <source>
        <dbReference type="PROSITE" id="PS50011"/>
    </source>
</evidence>
<dbReference type="Gene3D" id="3.30.200.20">
    <property type="entry name" value="Phosphorylase Kinase, domain 1"/>
    <property type="match status" value="1"/>
</dbReference>
<dbReference type="InterPro" id="IPR030616">
    <property type="entry name" value="Aur-like"/>
</dbReference>
<dbReference type="Proteomes" id="UP000324832">
    <property type="component" value="Unassembled WGS sequence"/>
</dbReference>
<evidence type="ECO:0000256" key="3">
    <source>
        <dbReference type="ARBA" id="ARBA00022741"/>
    </source>
</evidence>
<dbReference type="Gene3D" id="1.10.510.10">
    <property type="entry name" value="Transferase(Phosphotransferase) domain 1"/>
    <property type="match status" value="1"/>
</dbReference>
<dbReference type="SMART" id="SM00220">
    <property type="entry name" value="S_TKc"/>
    <property type="match status" value="1"/>
</dbReference>
<dbReference type="PROSITE" id="PS50011">
    <property type="entry name" value="PROTEIN_KINASE_DOM"/>
    <property type="match status" value="1"/>
</dbReference>
<keyword evidence="2" id="KW-0808">Transferase</keyword>
<dbReference type="AlphaFoldDB" id="A0A5E4PY23"/>
<dbReference type="EMBL" id="FZQP02000704">
    <property type="protein sequence ID" value="VVC90094.1"/>
    <property type="molecule type" value="Genomic_DNA"/>
</dbReference>
<dbReference type="PANTHER" id="PTHR24350">
    <property type="entry name" value="SERINE/THREONINE-PROTEIN KINASE IAL-RELATED"/>
    <property type="match status" value="1"/>
</dbReference>
<keyword evidence="5 8" id="KW-0067">ATP-binding</keyword>
<evidence type="ECO:0000256" key="6">
    <source>
        <dbReference type="ARBA" id="ARBA00047899"/>
    </source>
</evidence>
<sequence length="199" mass="23061">MLNLDTEVKEIEKKILNHDAYGKPYKWSPRDFELGAPLGQGKFGRVHVAREKKTGILVAIKALLKSQIQQSRCERQVLREIEIQSHLKWQMQLNIVTNIIRKTLCGTLDYLPPEMIKKEIYDVTVDQWCLGILLYELLVGKPPFESEGQDRTRERILALDMIYPACLLQPSGRNRLSLDGVKTHHWVRKFVKIEPISLC</sequence>
<dbReference type="GO" id="GO:0004674">
    <property type="term" value="F:protein serine/threonine kinase activity"/>
    <property type="evidence" value="ECO:0007669"/>
    <property type="project" value="UniProtKB-KW"/>
</dbReference>
<evidence type="ECO:0000313" key="10">
    <source>
        <dbReference type="EMBL" id="VVC90094.1"/>
    </source>
</evidence>
<keyword evidence="3 8" id="KW-0547">Nucleotide-binding</keyword>
<evidence type="ECO:0000256" key="1">
    <source>
        <dbReference type="ARBA" id="ARBA00022527"/>
    </source>
</evidence>
<dbReference type="Pfam" id="PF00069">
    <property type="entry name" value="Pkinase"/>
    <property type="match status" value="2"/>
</dbReference>
<organism evidence="10 11">
    <name type="scientific">Leptidea sinapis</name>
    <dbReference type="NCBI Taxonomy" id="189913"/>
    <lineage>
        <taxon>Eukaryota</taxon>
        <taxon>Metazoa</taxon>
        <taxon>Ecdysozoa</taxon>
        <taxon>Arthropoda</taxon>
        <taxon>Hexapoda</taxon>
        <taxon>Insecta</taxon>
        <taxon>Pterygota</taxon>
        <taxon>Neoptera</taxon>
        <taxon>Endopterygota</taxon>
        <taxon>Lepidoptera</taxon>
        <taxon>Glossata</taxon>
        <taxon>Ditrysia</taxon>
        <taxon>Papilionoidea</taxon>
        <taxon>Pieridae</taxon>
        <taxon>Dismorphiinae</taxon>
        <taxon>Leptidea</taxon>
    </lineage>
</organism>
<evidence type="ECO:0000256" key="7">
    <source>
        <dbReference type="ARBA" id="ARBA00048679"/>
    </source>
</evidence>
<comment type="catalytic activity">
    <reaction evidence="7">
        <text>L-seryl-[protein] + ATP = O-phospho-L-seryl-[protein] + ADP + H(+)</text>
        <dbReference type="Rhea" id="RHEA:17989"/>
        <dbReference type="Rhea" id="RHEA-COMP:9863"/>
        <dbReference type="Rhea" id="RHEA-COMP:11604"/>
        <dbReference type="ChEBI" id="CHEBI:15378"/>
        <dbReference type="ChEBI" id="CHEBI:29999"/>
        <dbReference type="ChEBI" id="CHEBI:30616"/>
        <dbReference type="ChEBI" id="CHEBI:83421"/>
        <dbReference type="ChEBI" id="CHEBI:456216"/>
        <dbReference type="EC" id="2.7.11.1"/>
    </reaction>
</comment>
<dbReference type="SUPFAM" id="SSF56112">
    <property type="entry name" value="Protein kinase-like (PK-like)"/>
    <property type="match status" value="1"/>
</dbReference>
<evidence type="ECO:0000256" key="4">
    <source>
        <dbReference type="ARBA" id="ARBA00022777"/>
    </source>
</evidence>
<name>A0A5E4PY23_9NEOP</name>